<organism evidence="2 3">
    <name type="scientific">Halocatena salina</name>
    <dbReference type="NCBI Taxonomy" id="2934340"/>
    <lineage>
        <taxon>Archaea</taxon>
        <taxon>Methanobacteriati</taxon>
        <taxon>Methanobacteriota</taxon>
        <taxon>Stenosarchaea group</taxon>
        <taxon>Halobacteria</taxon>
        <taxon>Halobacteriales</taxon>
        <taxon>Natronomonadaceae</taxon>
        <taxon>Halocatena</taxon>
    </lineage>
</organism>
<evidence type="ECO:0008006" key="4">
    <source>
        <dbReference type="Google" id="ProtNLM"/>
    </source>
</evidence>
<proteinExistence type="predicted"/>
<accession>A0A8U0A6Y4</accession>
<gene>
    <name evidence="2" type="ORF">MW046_04560</name>
</gene>
<evidence type="ECO:0000313" key="3">
    <source>
        <dbReference type="Proteomes" id="UP000831768"/>
    </source>
</evidence>
<keyword evidence="3" id="KW-1185">Reference proteome</keyword>
<dbReference type="RefSeq" id="WP_247994384.1">
    <property type="nucleotide sequence ID" value="NZ_CP096019.1"/>
</dbReference>
<evidence type="ECO:0000256" key="1">
    <source>
        <dbReference type="SAM" id="MobiDB-lite"/>
    </source>
</evidence>
<dbReference type="EMBL" id="CP096019">
    <property type="protein sequence ID" value="UPM43723.1"/>
    <property type="molecule type" value="Genomic_DNA"/>
</dbReference>
<dbReference type="AlphaFoldDB" id="A0A8U0A6Y4"/>
<feature type="compositionally biased region" description="Basic and acidic residues" evidence="1">
    <location>
        <begin position="109"/>
        <end position="119"/>
    </location>
</feature>
<dbReference type="GeneID" id="71927293"/>
<reference evidence="2" key="1">
    <citation type="submission" date="2022-04" db="EMBL/GenBank/DDBJ databases">
        <title>Halocatena sp. nov., isolated from a salt lake.</title>
        <authorList>
            <person name="Cui H.-L."/>
        </authorList>
    </citation>
    <scope>NUCLEOTIDE SEQUENCE</scope>
    <source>
        <strain evidence="2">AD-1</strain>
    </source>
</reference>
<feature type="region of interest" description="Disordered" evidence="1">
    <location>
        <begin position="94"/>
        <end position="119"/>
    </location>
</feature>
<dbReference type="Proteomes" id="UP000831768">
    <property type="component" value="Chromosome"/>
</dbReference>
<name>A0A8U0A6Y4_9EURY</name>
<protein>
    <recommendedName>
        <fullName evidence="4">DUF3006 domain-containing protein</fullName>
    </recommendedName>
</protein>
<dbReference type="KEGG" id="haad:MW046_04560"/>
<sequence>MTSFDGAQYWWEEDPDNGEYELQFDRFESNKAVLLVVDEAEEWPIGDIVLPAASVPELDPDDAVGTAVFHGTIEDGELIEIAYDSALTEQRITEAEEQDKRIRANSADKSAESDKPENQ</sequence>
<evidence type="ECO:0000313" key="2">
    <source>
        <dbReference type="EMBL" id="UPM43723.1"/>
    </source>
</evidence>